<dbReference type="EMBL" id="BT035556">
    <property type="protein sequence ID" value="ACF80561.1"/>
    <property type="molecule type" value="mRNA"/>
</dbReference>
<dbReference type="KEGG" id="zma:100278577"/>
<reference evidence="1" key="2">
    <citation type="journal article" date="2009" name="PLoS Genet.">
        <title>Sequencing, mapping, and analysis of 27,455 maize full-length cDNAs.</title>
        <authorList>
            <person name="Soderlund C."/>
            <person name="Descour A."/>
            <person name="Kudrna D."/>
            <person name="Bomhoff M."/>
            <person name="Boyd L."/>
            <person name="Currie J."/>
            <person name="Angelova A."/>
            <person name="Collura K."/>
            <person name="Wissotski M."/>
            <person name="Ashley E."/>
            <person name="Morrow D."/>
            <person name="Fernandes J."/>
            <person name="Walbot V."/>
            <person name="Yu Y."/>
        </authorList>
    </citation>
    <scope>NUCLEOTIDE SEQUENCE</scope>
    <source>
        <strain evidence="1">B73</strain>
    </source>
</reference>
<evidence type="ECO:0000313" key="1">
    <source>
        <dbReference type="EMBL" id="ACF78445.1"/>
    </source>
</evidence>
<evidence type="ECO:0000313" key="2">
    <source>
        <dbReference type="EMBL" id="ACG46473.1"/>
    </source>
</evidence>
<dbReference type="RefSeq" id="NP_001353952.1">
    <property type="nucleotide sequence ID" value="NM_001367023.1"/>
</dbReference>
<protein>
    <submittedName>
        <fullName evidence="1">Uncharacterized protein</fullName>
    </submittedName>
</protein>
<proteinExistence type="evidence at transcript level"/>
<dbReference type="EMBL" id="BT033440">
    <property type="protein sequence ID" value="ACF78445.1"/>
    <property type="molecule type" value="mRNA"/>
</dbReference>
<reference evidence="2" key="1">
    <citation type="journal article" date="2009" name="Plant Mol. Biol.">
        <title>Insights into corn genes derived from large-scale cDNA sequencing.</title>
        <authorList>
            <person name="Alexandrov N.N."/>
            <person name="Brover V.V."/>
            <person name="Freidin S."/>
            <person name="Troukhan M.E."/>
            <person name="Tatarinova T.V."/>
            <person name="Zhang H."/>
            <person name="Swaller T.J."/>
            <person name="Lu Y.P."/>
            <person name="Bouck J."/>
            <person name="Flavell R.B."/>
            <person name="Feldmann K.A."/>
        </authorList>
    </citation>
    <scope>NUCLEOTIDE SEQUENCE</scope>
</reference>
<dbReference type="EMBL" id="EU974355">
    <property type="protein sequence ID" value="ACG46473.1"/>
    <property type="molecule type" value="mRNA"/>
</dbReference>
<dbReference type="GeneID" id="100193324"/>
<sequence>MEMESSPAAPRHHNRCLPCCALGSTSRATPLIDKHVVRPHRLPDRQACHGSRHLQPPRFFGQQARDHASHYSVVVVPGASCLRVSLTSDYVRRDLPCPGSKQNQGIRSASHGCCHVGDLIVHKNLRFDTKSLTKGRSR</sequence>
<dbReference type="KEGG" id="zma:100193324"/>
<dbReference type="RefSeq" id="XP_035817295.1">
    <property type="nucleotide sequence ID" value="XM_035961402.1"/>
</dbReference>
<organism evidence="1">
    <name type="scientific">Zea mays</name>
    <name type="common">Maize</name>
    <dbReference type="NCBI Taxonomy" id="4577"/>
    <lineage>
        <taxon>Eukaryota</taxon>
        <taxon>Viridiplantae</taxon>
        <taxon>Streptophyta</taxon>
        <taxon>Embryophyta</taxon>
        <taxon>Tracheophyta</taxon>
        <taxon>Spermatophyta</taxon>
        <taxon>Magnoliopsida</taxon>
        <taxon>Liliopsida</taxon>
        <taxon>Poales</taxon>
        <taxon>Poaceae</taxon>
        <taxon>PACMAD clade</taxon>
        <taxon>Panicoideae</taxon>
        <taxon>Andropogonodae</taxon>
        <taxon>Andropogoneae</taxon>
        <taxon>Tripsacinae</taxon>
        <taxon>Zea</taxon>
    </lineage>
</organism>
<dbReference type="GeneID" id="100278577"/>
<dbReference type="AlphaFoldDB" id="B4F8K2"/>
<name>B4F8K2_MAIZE</name>
<dbReference type="RefSeq" id="NP_001354831.1">
    <property type="nucleotide sequence ID" value="NM_001367902.1"/>
</dbReference>
<accession>B4F8K2</accession>
<dbReference type="ExpressionAtlas" id="B4F8K2">
    <property type="expression patterns" value="baseline"/>
</dbReference>